<evidence type="ECO:0000256" key="5">
    <source>
        <dbReference type="ARBA" id="ARBA00022475"/>
    </source>
</evidence>
<gene>
    <name evidence="13" type="ORF">C0189_04110</name>
</gene>
<dbReference type="PROSITE" id="PS50928">
    <property type="entry name" value="ABC_TM1"/>
    <property type="match status" value="1"/>
</dbReference>
<evidence type="ECO:0000256" key="1">
    <source>
        <dbReference type="ARBA" id="ARBA00002264"/>
    </source>
</evidence>
<dbReference type="Proteomes" id="UP000237040">
    <property type="component" value="Unassembled WGS sequence"/>
</dbReference>
<dbReference type="GO" id="GO:0015423">
    <property type="term" value="F:ABC-type maltose transporter activity"/>
    <property type="evidence" value="ECO:0007669"/>
    <property type="project" value="TreeGrafter"/>
</dbReference>
<dbReference type="Pfam" id="PF00528">
    <property type="entry name" value="BPD_transp_1"/>
    <property type="match status" value="1"/>
</dbReference>
<keyword evidence="7 11" id="KW-0812">Transmembrane</keyword>
<feature type="transmembrane region" description="Helical" evidence="11">
    <location>
        <begin position="249"/>
        <end position="270"/>
    </location>
</feature>
<sequence>MKRHIIERLKHLYIHAYIILWIVIAIFPVIWIVSMSLNPIDVLHPTTLQIIPKNATLSAYIKVLTRPYEAYPVSFGKLLFNSLFVAGGTALLSVALASTAAYAFSRFKFPGREIGLLGFIVTQMLPATATLAPLFVILTLLHIRNTLYGLIVAYASGSVPFAIWNLKGYFDTVPKELEEAALVDGCDRNQAFLKIILPLSFPAIAVTFLFGFMNGWMEWMLAWTFLTKPENFTLAMTLYNMQGQWNTPWSQFAAFSIIISLPVMIVWYLLQRYIVSGLTLGAVKG</sequence>
<dbReference type="SUPFAM" id="SSF161098">
    <property type="entry name" value="MetI-like"/>
    <property type="match status" value="1"/>
</dbReference>
<accession>A0A2J6WDX5</accession>
<dbReference type="AlphaFoldDB" id="A0A2J6WDX5"/>
<dbReference type="CDD" id="cd06261">
    <property type="entry name" value="TM_PBP2"/>
    <property type="match status" value="1"/>
</dbReference>
<comment type="subcellular location">
    <subcellularLocation>
        <location evidence="2 11">Cell membrane</location>
        <topology evidence="2 11">Multi-pass membrane protein</topology>
    </subcellularLocation>
</comment>
<evidence type="ECO:0000256" key="9">
    <source>
        <dbReference type="ARBA" id="ARBA00023136"/>
    </source>
</evidence>
<evidence type="ECO:0000256" key="8">
    <source>
        <dbReference type="ARBA" id="ARBA00022989"/>
    </source>
</evidence>
<feature type="transmembrane region" description="Helical" evidence="11">
    <location>
        <begin position="78"/>
        <end position="104"/>
    </location>
</feature>
<keyword evidence="4 11" id="KW-0813">Transport</keyword>
<dbReference type="RefSeq" id="WP_424586912.1">
    <property type="nucleotide sequence ID" value="NZ_JBNATC010000012.1"/>
</dbReference>
<comment type="similarity">
    <text evidence="3">Belongs to the binding-protein-dependent transport system permease family. MalFG subfamily.</text>
</comment>
<dbReference type="InterPro" id="IPR000515">
    <property type="entry name" value="MetI-like"/>
</dbReference>
<feature type="domain" description="ABC transmembrane type-1" evidence="12">
    <location>
        <begin position="79"/>
        <end position="270"/>
    </location>
</feature>
<evidence type="ECO:0000259" key="12">
    <source>
        <dbReference type="PROSITE" id="PS50928"/>
    </source>
</evidence>
<organism evidence="13 14">
    <name type="scientific">Caldisericum exile</name>
    <dbReference type="NCBI Taxonomy" id="693075"/>
    <lineage>
        <taxon>Bacteria</taxon>
        <taxon>Pseudomonadati</taxon>
        <taxon>Caldisericota/Cryosericota group</taxon>
        <taxon>Caldisericota</taxon>
        <taxon>Caldisericia</taxon>
        <taxon>Caldisericales</taxon>
        <taxon>Caldisericaceae</taxon>
        <taxon>Caldisericum</taxon>
    </lineage>
</organism>
<comment type="caution">
    <text evidence="13">The sequence shown here is derived from an EMBL/GenBank/DDBJ whole genome shotgun (WGS) entry which is preliminary data.</text>
</comment>
<keyword evidence="9 11" id="KW-0472">Membrane</keyword>
<feature type="transmembrane region" description="Helical" evidence="11">
    <location>
        <begin position="191"/>
        <end position="213"/>
    </location>
</feature>
<reference evidence="13 14" key="1">
    <citation type="submission" date="2018-01" db="EMBL/GenBank/DDBJ databases">
        <title>Metagenomic assembled genomes from two thermal pools in the Uzon Caldera, Kamchatka, Russia.</title>
        <authorList>
            <person name="Wilkins L."/>
            <person name="Ettinger C."/>
        </authorList>
    </citation>
    <scope>NUCLEOTIDE SEQUENCE [LARGE SCALE GENOMIC DNA]</scope>
    <source>
        <strain evidence="13">ZAV-07</strain>
    </source>
</reference>
<evidence type="ECO:0000256" key="6">
    <source>
        <dbReference type="ARBA" id="ARBA00022597"/>
    </source>
</evidence>
<evidence type="ECO:0000313" key="13">
    <source>
        <dbReference type="EMBL" id="PMP66994.1"/>
    </source>
</evidence>
<dbReference type="PANTHER" id="PTHR32243:SF50">
    <property type="entry name" value="MALTOSE_MALTODEXTRIN TRANSPORT SYSTEM PERMEASE PROTEIN MALG"/>
    <property type="match status" value="1"/>
</dbReference>
<feature type="transmembrane region" description="Helical" evidence="11">
    <location>
        <begin position="116"/>
        <end position="141"/>
    </location>
</feature>
<keyword evidence="6" id="KW-0762">Sugar transport</keyword>
<dbReference type="EMBL" id="PNIL01000060">
    <property type="protein sequence ID" value="PMP66994.1"/>
    <property type="molecule type" value="Genomic_DNA"/>
</dbReference>
<evidence type="ECO:0000256" key="11">
    <source>
        <dbReference type="RuleBase" id="RU363032"/>
    </source>
</evidence>
<dbReference type="InterPro" id="IPR035906">
    <property type="entry name" value="MetI-like_sf"/>
</dbReference>
<dbReference type="Gene3D" id="1.10.3720.10">
    <property type="entry name" value="MetI-like"/>
    <property type="match status" value="1"/>
</dbReference>
<dbReference type="PANTHER" id="PTHR32243">
    <property type="entry name" value="MALTOSE TRANSPORT SYSTEM PERMEASE-RELATED"/>
    <property type="match status" value="1"/>
</dbReference>
<comment type="function">
    <text evidence="1">Part of the ABC transporter complex MalEFGK involved in maltose/maltodextrin import. Probably responsible for the translocation of the substrate across the membrane.</text>
</comment>
<evidence type="ECO:0000313" key="14">
    <source>
        <dbReference type="Proteomes" id="UP000237040"/>
    </source>
</evidence>
<keyword evidence="5" id="KW-1003">Cell membrane</keyword>
<keyword evidence="8 11" id="KW-1133">Transmembrane helix</keyword>
<evidence type="ECO:0000256" key="2">
    <source>
        <dbReference type="ARBA" id="ARBA00004651"/>
    </source>
</evidence>
<proteinExistence type="inferred from homology"/>
<protein>
    <recommendedName>
        <fullName evidence="10">Maltose/maltodextrin transport system permease protein MalG</fullName>
    </recommendedName>
</protein>
<evidence type="ECO:0000256" key="4">
    <source>
        <dbReference type="ARBA" id="ARBA00022448"/>
    </source>
</evidence>
<evidence type="ECO:0000256" key="7">
    <source>
        <dbReference type="ARBA" id="ARBA00022692"/>
    </source>
</evidence>
<name>A0A2J6WDX5_9BACT</name>
<dbReference type="InterPro" id="IPR050901">
    <property type="entry name" value="BP-dep_ABC_trans_perm"/>
</dbReference>
<dbReference type="GO" id="GO:0005886">
    <property type="term" value="C:plasma membrane"/>
    <property type="evidence" value="ECO:0007669"/>
    <property type="project" value="UniProtKB-SubCell"/>
</dbReference>
<evidence type="ECO:0000256" key="3">
    <source>
        <dbReference type="ARBA" id="ARBA00009047"/>
    </source>
</evidence>
<feature type="transmembrane region" description="Helical" evidence="11">
    <location>
        <begin position="12"/>
        <end position="33"/>
    </location>
</feature>
<evidence type="ECO:0000256" key="10">
    <source>
        <dbReference type="ARBA" id="ARBA00041109"/>
    </source>
</evidence>
<feature type="transmembrane region" description="Helical" evidence="11">
    <location>
        <begin position="147"/>
        <end position="170"/>
    </location>
</feature>
<dbReference type="GO" id="GO:0042956">
    <property type="term" value="P:maltodextrin transmembrane transport"/>
    <property type="evidence" value="ECO:0007669"/>
    <property type="project" value="TreeGrafter"/>
</dbReference>